<dbReference type="PROSITE" id="PS51257">
    <property type="entry name" value="PROKAR_LIPOPROTEIN"/>
    <property type="match status" value="1"/>
</dbReference>
<dbReference type="PANTHER" id="PTHR35807">
    <property type="entry name" value="TRANSCRIPTIONAL REGULATOR REDD-RELATED"/>
    <property type="match status" value="1"/>
</dbReference>
<organism evidence="7 8">
    <name type="scientific">Catenulispora yoronensis</name>
    <dbReference type="NCBI Taxonomy" id="450799"/>
    <lineage>
        <taxon>Bacteria</taxon>
        <taxon>Bacillati</taxon>
        <taxon>Actinomycetota</taxon>
        <taxon>Actinomycetes</taxon>
        <taxon>Catenulisporales</taxon>
        <taxon>Catenulisporaceae</taxon>
        <taxon>Catenulispora</taxon>
    </lineage>
</organism>
<dbReference type="PRINTS" id="PR00364">
    <property type="entry name" value="DISEASERSIST"/>
</dbReference>
<dbReference type="InterPro" id="IPR041617">
    <property type="entry name" value="TPR_MalT"/>
</dbReference>
<keyword evidence="4" id="KW-0804">Transcription</keyword>
<dbReference type="InterPro" id="IPR036388">
    <property type="entry name" value="WH-like_DNA-bd_sf"/>
</dbReference>
<dbReference type="Pfam" id="PF00486">
    <property type="entry name" value="Trans_reg_C"/>
    <property type="match status" value="1"/>
</dbReference>
<evidence type="ECO:0000313" key="7">
    <source>
        <dbReference type="EMBL" id="GAA2050068.1"/>
    </source>
</evidence>
<dbReference type="InterPro" id="IPR051677">
    <property type="entry name" value="AfsR-DnrI-RedD_regulator"/>
</dbReference>
<accession>A0ABP5GM07</accession>
<dbReference type="Gene3D" id="1.25.40.10">
    <property type="entry name" value="Tetratricopeptide repeat domain"/>
    <property type="match status" value="3"/>
</dbReference>
<dbReference type="SUPFAM" id="SSF48452">
    <property type="entry name" value="TPR-like"/>
    <property type="match status" value="4"/>
</dbReference>
<dbReference type="SMART" id="SM00028">
    <property type="entry name" value="TPR"/>
    <property type="match status" value="7"/>
</dbReference>
<feature type="domain" description="OmpR/PhoB-type" evidence="6">
    <location>
        <begin position="1"/>
        <end position="72"/>
    </location>
</feature>
<dbReference type="SUPFAM" id="SSF52540">
    <property type="entry name" value="P-loop containing nucleoside triphosphate hydrolases"/>
    <property type="match status" value="1"/>
</dbReference>
<sequence>MLGAGQRTILAALLLHANASVSCDRLTDRVWDVPPTGARAALHAQVKRLRTTLGPTVGPRLLTVGSSYLIEVGPGELDVDRFRAEQRRGRDAGAVGRWSEAVDAYTAALALWRGEPLADVPGTGRRDEDTADLLELRWQTVVDRVSALLDLGRPGETIAELRSLIAAEPLRETPYRLLMTALYRTGRAAESLRVYQDLRRLLIEELGAEPSADTREVHARILDGEPLPPTQHPETALALGHATEAPAPAPRQLPAKARNFVGRRQELDQLLELAHAAAAEAANNGTVVISAIDGMAGVGKSTLAVHSTHAAAELFPDGQLYLDLRGHTPGVEPLDAETALEHLLRSLGVPHSGIPGGADARAALFRERLAGTRTLILLDDARNSAQVRPLIPGHAGCLLLVTSRRRLTGLDDAHQVEVAILPEAEAVALVRQVAGPGRIAEDHPGLAETIALCGRLPLALRIIGARLRHHPLLELDDVLADLRNERDRLGFLHDDDRDIRSVFHSSFRWMPAAEQRMFTLLGLVPGVDADAYAAASLAGLALPAARALLCSLAEYNLVAEAAPGRFRFHDLLALHARELAEALEPGERDDAVDRLFAYYRTAALGADQHVTRKRRSMGVDGAGSLMGETASAVGPRAASVPVPLPRVSGVTEAIEWLRKERVNLLAAVDYAAEHSRTRDVVALTAGLAGLLRRDGPREMGMTRHLAAAQAAHDDGDQAGEADALLEASKSGQLAGDFARSQLVGSQALALYRALGDPYGQLAALAQIGRAEIVSGRVRLAAHTLRTALAGFEKLGDAQGQADALWNLARIGRLSGTFAEAEQLCRRALALYGEVGDLNGKAQATLELGRIRECFGDLATAAEHYQTAASAFHDTGSHNTESSALFELGRMRRAAGRRGEAREYMERAVTLARTYCTPVNVSTALRELADLSLAENSIPEAIGLLEQALSICLTARYPNGEANTRHVLGRALMAAGEIRAADSHLRQALTLARKVGSAFLEAEVLTTLGTLAMTTGDNDEGLRQLNESLTIARGMNAPHVEARALEARGGSLLNSGAADDRAEGLADLRQAVEIFRRIGFVEREQAVDALIRAAGGGTAG</sequence>
<dbReference type="CDD" id="cd15831">
    <property type="entry name" value="BTAD"/>
    <property type="match status" value="1"/>
</dbReference>
<dbReference type="EMBL" id="BAAAQN010000048">
    <property type="protein sequence ID" value="GAA2050068.1"/>
    <property type="molecule type" value="Genomic_DNA"/>
</dbReference>
<evidence type="ECO:0000256" key="3">
    <source>
        <dbReference type="ARBA" id="ARBA00023125"/>
    </source>
</evidence>
<dbReference type="InterPro" id="IPR027417">
    <property type="entry name" value="P-loop_NTPase"/>
</dbReference>
<gene>
    <name evidence="7" type="ORF">GCM10009839_65390</name>
</gene>
<comment type="similarity">
    <text evidence="1">Belongs to the AfsR/DnrI/RedD regulatory family.</text>
</comment>
<dbReference type="InterPro" id="IPR011990">
    <property type="entry name" value="TPR-like_helical_dom_sf"/>
</dbReference>
<proteinExistence type="inferred from homology"/>
<keyword evidence="3 5" id="KW-0238">DNA-binding</keyword>
<comment type="caution">
    <text evidence="7">The sequence shown here is derived from an EMBL/GenBank/DDBJ whole genome shotgun (WGS) entry which is preliminary data.</text>
</comment>
<dbReference type="Pfam" id="PF03704">
    <property type="entry name" value="BTAD"/>
    <property type="match status" value="1"/>
</dbReference>
<evidence type="ECO:0000256" key="1">
    <source>
        <dbReference type="ARBA" id="ARBA00005820"/>
    </source>
</evidence>
<evidence type="ECO:0000259" key="6">
    <source>
        <dbReference type="PROSITE" id="PS51755"/>
    </source>
</evidence>
<dbReference type="InterPro" id="IPR016032">
    <property type="entry name" value="Sig_transdc_resp-reg_C-effctor"/>
</dbReference>
<dbReference type="InterPro" id="IPR019734">
    <property type="entry name" value="TPR_rpt"/>
</dbReference>
<reference evidence="8" key="1">
    <citation type="journal article" date="2019" name="Int. J. Syst. Evol. Microbiol.">
        <title>The Global Catalogue of Microorganisms (GCM) 10K type strain sequencing project: providing services to taxonomists for standard genome sequencing and annotation.</title>
        <authorList>
            <consortium name="The Broad Institute Genomics Platform"/>
            <consortium name="The Broad Institute Genome Sequencing Center for Infectious Disease"/>
            <person name="Wu L."/>
            <person name="Ma J."/>
        </authorList>
    </citation>
    <scope>NUCLEOTIDE SEQUENCE [LARGE SCALE GENOMIC DNA]</scope>
    <source>
        <strain evidence="8">JCM 16014</strain>
    </source>
</reference>
<dbReference type="Proteomes" id="UP001500751">
    <property type="component" value="Unassembled WGS sequence"/>
</dbReference>
<evidence type="ECO:0000313" key="8">
    <source>
        <dbReference type="Proteomes" id="UP001500751"/>
    </source>
</evidence>
<dbReference type="InterPro" id="IPR001867">
    <property type="entry name" value="OmpR/PhoB-type_DNA-bd"/>
</dbReference>
<dbReference type="SMART" id="SM01043">
    <property type="entry name" value="BTAD"/>
    <property type="match status" value="1"/>
</dbReference>
<evidence type="ECO:0000256" key="5">
    <source>
        <dbReference type="PROSITE-ProRule" id="PRU01091"/>
    </source>
</evidence>
<name>A0ABP5GM07_9ACTN</name>
<dbReference type="PANTHER" id="PTHR35807:SF1">
    <property type="entry name" value="TRANSCRIPTIONAL REGULATOR REDD"/>
    <property type="match status" value="1"/>
</dbReference>
<evidence type="ECO:0000256" key="4">
    <source>
        <dbReference type="ARBA" id="ARBA00023163"/>
    </source>
</evidence>
<dbReference type="SUPFAM" id="SSF46894">
    <property type="entry name" value="C-terminal effector domain of the bipartite response regulators"/>
    <property type="match status" value="1"/>
</dbReference>
<feature type="DNA-binding region" description="OmpR/PhoB-type" evidence="5">
    <location>
        <begin position="1"/>
        <end position="72"/>
    </location>
</feature>
<dbReference type="Gene3D" id="3.40.50.300">
    <property type="entry name" value="P-loop containing nucleotide triphosphate hydrolases"/>
    <property type="match status" value="1"/>
</dbReference>
<protein>
    <submittedName>
        <fullName evidence="7">BTAD domain-containing putative transcriptional regulator</fullName>
    </submittedName>
</protein>
<evidence type="ECO:0000256" key="2">
    <source>
        <dbReference type="ARBA" id="ARBA00023015"/>
    </source>
</evidence>
<dbReference type="PROSITE" id="PS51755">
    <property type="entry name" value="OMPR_PHOB"/>
    <property type="match status" value="1"/>
</dbReference>
<dbReference type="Pfam" id="PF17874">
    <property type="entry name" value="TPR_MalT"/>
    <property type="match status" value="1"/>
</dbReference>
<keyword evidence="2" id="KW-0805">Transcription regulation</keyword>
<dbReference type="Gene3D" id="1.10.10.10">
    <property type="entry name" value="Winged helix-like DNA-binding domain superfamily/Winged helix DNA-binding domain"/>
    <property type="match status" value="1"/>
</dbReference>
<dbReference type="InterPro" id="IPR005158">
    <property type="entry name" value="BTAD"/>
</dbReference>
<keyword evidence="8" id="KW-1185">Reference proteome</keyword>